<reference evidence="2 3" key="1">
    <citation type="submission" date="2019-09" db="EMBL/GenBank/DDBJ databases">
        <title>Genome sequence and assembly of Taibaiella sp.</title>
        <authorList>
            <person name="Chhetri G."/>
        </authorList>
    </citation>
    <scope>NUCLEOTIDE SEQUENCE [LARGE SCALE GENOMIC DNA]</scope>
    <source>
        <strain evidence="2 3">KVB11</strain>
    </source>
</reference>
<dbReference type="PANTHER" id="PTHR18964">
    <property type="entry name" value="ROK (REPRESSOR, ORF, KINASE) FAMILY"/>
    <property type="match status" value="1"/>
</dbReference>
<keyword evidence="3" id="KW-1185">Reference proteome</keyword>
<organism evidence="2 3">
    <name type="scientific">Taibaiella lutea</name>
    <dbReference type="NCBI Taxonomy" id="2608001"/>
    <lineage>
        <taxon>Bacteria</taxon>
        <taxon>Pseudomonadati</taxon>
        <taxon>Bacteroidota</taxon>
        <taxon>Chitinophagia</taxon>
        <taxon>Chitinophagales</taxon>
        <taxon>Chitinophagaceae</taxon>
        <taxon>Taibaiella</taxon>
    </lineage>
</organism>
<dbReference type="AlphaFoldDB" id="A0A5M6CBM5"/>
<accession>A0A5M6CBM5</accession>
<dbReference type="EMBL" id="VWSH01000004">
    <property type="protein sequence ID" value="KAA5532441.1"/>
    <property type="molecule type" value="Genomic_DNA"/>
</dbReference>
<name>A0A5M6CBM5_9BACT</name>
<evidence type="ECO:0000256" key="1">
    <source>
        <dbReference type="ARBA" id="ARBA00006479"/>
    </source>
</evidence>
<evidence type="ECO:0000313" key="3">
    <source>
        <dbReference type="Proteomes" id="UP000323632"/>
    </source>
</evidence>
<dbReference type="Gene3D" id="3.30.420.40">
    <property type="match status" value="2"/>
</dbReference>
<dbReference type="InterPro" id="IPR049874">
    <property type="entry name" value="ROK_cs"/>
</dbReference>
<dbReference type="InterPro" id="IPR043129">
    <property type="entry name" value="ATPase_NBD"/>
</dbReference>
<evidence type="ECO:0000313" key="2">
    <source>
        <dbReference type="EMBL" id="KAA5532441.1"/>
    </source>
</evidence>
<gene>
    <name evidence="2" type="ORF">F0919_16765</name>
</gene>
<dbReference type="InterPro" id="IPR000600">
    <property type="entry name" value="ROK"/>
</dbReference>
<dbReference type="PROSITE" id="PS01125">
    <property type="entry name" value="ROK"/>
    <property type="match status" value="1"/>
</dbReference>
<dbReference type="Proteomes" id="UP000323632">
    <property type="component" value="Unassembled WGS sequence"/>
</dbReference>
<dbReference type="RefSeq" id="WP_150033944.1">
    <property type="nucleotide sequence ID" value="NZ_VWSH01000004.1"/>
</dbReference>
<comment type="similarity">
    <text evidence="1">Belongs to the ROK (NagC/XylR) family.</text>
</comment>
<proteinExistence type="inferred from homology"/>
<dbReference type="PANTHER" id="PTHR18964:SF149">
    <property type="entry name" value="BIFUNCTIONAL UDP-N-ACETYLGLUCOSAMINE 2-EPIMERASE_N-ACETYLMANNOSAMINE KINASE"/>
    <property type="match status" value="1"/>
</dbReference>
<dbReference type="SUPFAM" id="SSF53067">
    <property type="entry name" value="Actin-like ATPase domain"/>
    <property type="match status" value="1"/>
</dbReference>
<dbReference type="Pfam" id="PF00480">
    <property type="entry name" value="ROK"/>
    <property type="match status" value="1"/>
</dbReference>
<sequence length="324" mass="34522">MQPKKFSIGIDIGGTNTTSGIVNRHGEILVEEHIKTADYATPAHFVKAIKACLESHINHFGRDEIKGIGAGAPNANYYTGEIQPAPNLPWKEVIPLRQLLEDAFDLPATITNDANASAIGEMTYGAAKGMKNFIMITLGTGLGSGFVANGQLIYGHDGFAGELGHVIAVRDGRLCNCGRRGCLERYSSATGIVLTAHEMLEASTEDESTMPENWLLPIYKGGAEITSSGIHKAALEGDPTATAIFDFTGRILGQTLADAVAYTSPQAIILFGGLAKAGDFILEPTKKYMEENLLSIYKNKIDIIPSGLSERDAAILGAAALAWE</sequence>
<protein>
    <submittedName>
        <fullName evidence="2">ROK family protein</fullName>
    </submittedName>
</protein>
<comment type="caution">
    <text evidence="2">The sequence shown here is derived from an EMBL/GenBank/DDBJ whole genome shotgun (WGS) entry which is preliminary data.</text>
</comment>